<dbReference type="RefSeq" id="WP_354689010.1">
    <property type="nucleotide sequence ID" value="NZ_CP095328.1"/>
</dbReference>
<dbReference type="InterPro" id="IPR027417">
    <property type="entry name" value="P-loop_NTPase"/>
</dbReference>
<dbReference type="AlphaFoldDB" id="A0AAU6TDM5"/>
<evidence type="ECO:0000313" key="2">
    <source>
        <dbReference type="EMBL" id="XAG42933.1"/>
    </source>
</evidence>
<organism evidence="2">
    <name type="scientific">Aeromonas sp. 19NY04SH05-1</name>
    <dbReference type="NCBI Taxonomy" id="2920537"/>
    <lineage>
        <taxon>Bacteria</taxon>
        <taxon>Pseudomonadati</taxon>
        <taxon>Pseudomonadota</taxon>
        <taxon>Gammaproteobacteria</taxon>
        <taxon>Aeromonadales</taxon>
        <taxon>Aeromonadaceae</taxon>
        <taxon>Aeromonas</taxon>
    </lineage>
</organism>
<dbReference type="Pfam" id="PF13304">
    <property type="entry name" value="AAA_21"/>
    <property type="match status" value="1"/>
</dbReference>
<accession>A0AAU6TDM5</accession>
<keyword evidence="2" id="KW-0067">ATP-binding</keyword>
<dbReference type="InterPro" id="IPR003959">
    <property type="entry name" value="ATPase_AAA_core"/>
</dbReference>
<name>A0AAU6TDM5_9GAMM</name>
<feature type="domain" description="ATPase AAA-type core" evidence="1">
    <location>
        <begin position="73"/>
        <end position="294"/>
    </location>
</feature>
<evidence type="ECO:0000259" key="1">
    <source>
        <dbReference type="Pfam" id="PF13304"/>
    </source>
</evidence>
<proteinExistence type="predicted"/>
<reference evidence="2" key="1">
    <citation type="submission" date="2022-03" db="EMBL/GenBank/DDBJ databases">
        <title>Sea Food Isolates.</title>
        <authorList>
            <person name="Li C."/>
        </authorList>
    </citation>
    <scope>NUCLEOTIDE SEQUENCE</scope>
    <source>
        <strain evidence="2">19NY04SH05-1</strain>
    </source>
</reference>
<sequence length="565" mass="64992">MIKKSELPRDSQLKKCFSIISDITNQIEIESEDFNSSQIKFATQFCEHRDILFKHLNKDEYYLIPIGLIKREPKRQSDLFLGIFDSIPDYEQRIKDESGYESKESALKDVYEKIKSSYDYLYIPSDIEISEYSRLESNTLQFLLGQQLENTIKEIVDDAFIRKINEDLNAYLNTLSEQLNKYKFKRPSKRQSQFNRSHLSQKIIETYFSDKTLSYCEDGVNLVPVSHLSSGEKRKALIDVIKSFLNMNINTLFKTTIIAIDEPEISLHASSCFEQFEKLENIAEQGIQTIITTHWYGFMPVVSKGSATYISSSNETALLDLKRFREDIRAIKVKTQGKMPDTIEVKGIHDLVQSILLSITNGNSYKWIICEGSSDKIYLDKYLEEHEVRVLAVGGSPQVKKIYEYLNLAIDSDLNSVKGAALFIVDTDERTSNDRVNTPRSKNINIKRLINTSHETELIDINSDITNPPTEIEDCLDAKLFIETLIQQSVESDVIYNVIPDLLKNIDQSKPSGLAFDYRQTQRNAMNEFFSIPGKKVDFATNYIKSVTPSNNLPWLKHVFKLLDL</sequence>
<protein>
    <submittedName>
        <fullName evidence="2">ATP-binding protein</fullName>
    </submittedName>
</protein>
<dbReference type="GO" id="GO:0005524">
    <property type="term" value="F:ATP binding"/>
    <property type="evidence" value="ECO:0007669"/>
    <property type="project" value="UniProtKB-KW"/>
</dbReference>
<gene>
    <name evidence="2" type="ORF">MRK42_08110</name>
</gene>
<dbReference type="SUPFAM" id="SSF52540">
    <property type="entry name" value="P-loop containing nucleoside triphosphate hydrolases"/>
    <property type="match status" value="1"/>
</dbReference>
<dbReference type="Gene3D" id="3.40.50.300">
    <property type="entry name" value="P-loop containing nucleotide triphosphate hydrolases"/>
    <property type="match status" value="1"/>
</dbReference>
<dbReference type="EMBL" id="CP095328">
    <property type="protein sequence ID" value="XAG42933.1"/>
    <property type="molecule type" value="Genomic_DNA"/>
</dbReference>
<keyword evidence="2" id="KW-0547">Nucleotide-binding</keyword>